<organism evidence="2 3">
    <name type="scientific">Enterobacter chengduensis</name>
    <dbReference type="NCBI Taxonomy" id="2494701"/>
    <lineage>
        <taxon>Bacteria</taxon>
        <taxon>Pseudomonadati</taxon>
        <taxon>Pseudomonadota</taxon>
        <taxon>Gammaproteobacteria</taxon>
        <taxon>Enterobacterales</taxon>
        <taxon>Enterobacteriaceae</taxon>
        <taxon>Enterobacter</taxon>
        <taxon>Enterobacter cloacae complex</taxon>
    </lineage>
</organism>
<dbReference type="InterPro" id="IPR025391">
    <property type="entry name" value="DUF4123"/>
</dbReference>
<name>A0AAW3HI75_9ENTR</name>
<protein>
    <recommendedName>
        <fullName evidence="1">DUF4123 domain-containing protein</fullName>
    </recommendedName>
</protein>
<reference evidence="2 3" key="1">
    <citation type="submission" date="2015-02" db="EMBL/GenBank/DDBJ databases">
        <authorList>
            <person name="Adams M."/>
            <person name="Sutton G."/>
            <person name="Nelson K."/>
            <person name="Bonomo R."/>
            <person name="McCorrison J."/>
            <person name="Sanka R."/>
            <person name="Brinkac L."/>
            <person name="Nierman W."/>
        </authorList>
    </citation>
    <scope>NUCLEOTIDE SEQUENCE [LARGE SCALE GENOMIC DNA]</scope>
    <source>
        <strain evidence="2 3">CIDEIMsCOL9</strain>
    </source>
</reference>
<proteinExistence type="predicted"/>
<dbReference type="AlphaFoldDB" id="A0AAW3HI75"/>
<gene>
    <name evidence="2" type="ORF">SG71_10725</name>
</gene>
<dbReference type="Proteomes" id="UP000033354">
    <property type="component" value="Unassembled WGS sequence"/>
</dbReference>
<dbReference type="Pfam" id="PF13503">
    <property type="entry name" value="DUF4123"/>
    <property type="match status" value="1"/>
</dbReference>
<keyword evidence="3" id="KW-1185">Reference proteome</keyword>
<dbReference type="GeneID" id="63140040"/>
<dbReference type="RefSeq" id="WP_032644216.1">
    <property type="nucleotide sequence ID" value="NZ_CP043318.1"/>
</dbReference>
<evidence type="ECO:0000313" key="2">
    <source>
        <dbReference type="EMBL" id="KJX36255.1"/>
    </source>
</evidence>
<evidence type="ECO:0000259" key="1">
    <source>
        <dbReference type="Pfam" id="PF13503"/>
    </source>
</evidence>
<evidence type="ECO:0000313" key="3">
    <source>
        <dbReference type="Proteomes" id="UP000033354"/>
    </source>
</evidence>
<dbReference type="EMBL" id="JZKT01000015">
    <property type="protein sequence ID" value="KJX36255.1"/>
    <property type="molecule type" value="Genomic_DNA"/>
</dbReference>
<sequence>MDKTALLAALPVKSDENICLLFEAGAQPEEAFLAFKASHESRLHSLYIHPQLTELQNYGPWLLEVDDKEQLKAYLETIPGCVAVIISTRYPPSLAVQLSRGCTIVPPEGTAVLVRFYASHVIQVLANCAAHDWHVSLFRGISQWWIPAEAQWQLLSISASCNENSADHVIRLDNATWQRISDKPEITSVLKEWQTMPASKGISPCAQRLLVIKALNKADKVGLEKPVDRMLYAICYLNGAKKMLESERFSAALPRILNGQISLSQVISGISS</sequence>
<accession>A0AAW3HI75</accession>
<comment type="caution">
    <text evidence="2">The sequence shown here is derived from an EMBL/GenBank/DDBJ whole genome shotgun (WGS) entry which is preliminary data.</text>
</comment>
<feature type="domain" description="DUF4123" evidence="1">
    <location>
        <begin position="20"/>
        <end position="131"/>
    </location>
</feature>